<name>A0A5C4LZJ4_9PSEU</name>
<organism evidence="2 3">
    <name type="scientific">Amycolatopsis alkalitolerans</name>
    <dbReference type="NCBI Taxonomy" id="2547244"/>
    <lineage>
        <taxon>Bacteria</taxon>
        <taxon>Bacillati</taxon>
        <taxon>Actinomycetota</taxon>
        <taxon>Actinomycetes</taxon>
        <taxon>Pseudonocardiales</taxon>
        <taxon>Pseudonocardiaceae</taxon>
        <taxon>Amycolatopsis</taxon>
    </lineage>
</organism>
<dbReference type="GO" id="GO:0006355">
    <property type="term" value="P:regulation of DNA-templated transcription"/>
    <property type="evidence" value="ECO:0007669"/>
    <property type="project" value="InterPro"/>
</dbReference>
<evidence type="ECO:0000313" key="3">
    <source>
        <dbReference type="Proteomes" id="UP000305546"/>
    </source>
</evidence>
<dbReference type="Proteomes" id="UP000305546">
    <property type="component" value="Unassembled WGS sequence"/>
</dbReference>
<comment type="caution">
    <text evidence="2">The sequence shown here is derived from an EMBL/GenBank/DDBJ whole genome shotgun (WGS) entry which is preliminary data.</text>
</comment>
<keyword evidence="3" id="KW-1185">Reference proteome</keyword>
<dbReference type="SUPFAM" id="SSF47598">
    <property type="entry name" value="Ribbon-helix-helix"/>
    <property type="match status" value="1"/>
</dbReference>
<sequence>MSEPTGAGGPLRTLAVRINEDLRAQLDVVAQITGRSATEEIRLALEHWIEKTKSDPATLQKAEAIRAEIEREAQTRRNAITAIFGGDNATSGEPKNASASRPATRRAKADE</sequence>
<evidence type="ECO:0008006" key="4">
    <source>
        <dbReference type="Google" id="ProtNLM"/>
    </source>
</evidence>
<dbReference type="RefSeq" id="WP_139098355.1">
    <property type="nucleotide sequence ID" value="NZ_VDFW01000018.1"/>
</dbReference>
<dbReference type="Gene3D" id="1.10.1220.10">
    <property type="entry name" value="Met repressor-like"/>
    <property type="match status" value="1"/>
</dbReference>
<dbReference type="OrthoDB" id="5190063at2"/>
<dbReference type="InterPro" id="IPR010985">
    <property type="entry name" value="Ribbon_hlx_hlx"/>
</dbReference>
<protein>
    <recommendedName>
        <fullName evidence="4">Ribbon-helix-helix protein, CopG family</fullName>
    </recommendedName>
</protein>
<reference evidence="2 3" key="1">
    <citation type="submission" date="2019-06" db="EMBL/GenBank/DDBJ databases">
        <title>Amycolatopsis alkalitolerans sp. nov., isolated from Gastrodia elata Blume.</title>
        <authorList>
            <person name="Narsing Rao M.P."/>
            <person name="Li W.J."/>
        </authorList>
    </citation>
    <scope>NUCLEOTIDE SEQUENCE [LARGE SCALE GENOMIC DNA]</scope>
    <source>
        <strain evidence="2 3">SYSUP0005</strain>
    </source>
</reference>
<gene>
    <name evidence="2" type="ORF">FG385_20335</name>
</gene>
<evidence type="ECO:0000313" key="2">
    <source>
        <dbReference type="EMBL" id="TNC23715.1"/>
    </source>
</evidence>
<dbReference type="EMBL" id="VDFW01000018">
    <property type="protein sequence ID" value="TNC23715.1"/>
    <property type="molecule type" value="Genomic_DNA"/>
</dbReference>
<feature type="region of interest" description="Disordered" evidence="1">
    <location>
        <begin position="82"/>
        <end position="111"/>
    </location>
</feature>
<proteinExistence type="predicted"/>
<evidence type="ECO:0000256" key="1">
    <source>
        <dbReference type="SAM" id="MobiDB-lite"/>
    </source>
</evidence>
<dbReference type="InterPro" id="IPR013321">
    <property type="entry name" value="Arc_rbn_hlx_hlx"/>
</dbReference>
<accession>A0A5C4LZJ4</accession>
<dbReference type="AlphaFoldDB" id="A0A5C4LZJ4"/>
<feature type="compositionally biased region" description="Polar residues" evidence="1">
    <location>
        <begin position="88"/>
        <end position="101"/>
    </location>
</feature>